<evidence type="ECO:0000313" key="1">
    <source>
        <dbReference type="EMBL" id="AFQ14625.1"/>
    </source>
</evidence>
<dbReference type="KEGG" id="bti:BTG_05665"/>
<sequence>MKTIKRDFFKAKPRGANQVRFLREYSLTQLIKRCKAIEEHYDYAEPIYKVLPVFPAGDVVQDQIYYECKMVFRGESL</sequence>
<dbReference type="EMBL" id="CP003752">
    <property type="protein sequence ID" value="AFQ14625.1"/>
    <property type="molecule type" value="Genomic_DNA"/>
</dbReference>
<name>A0A9W3NW83_BACTU</name>
<accession>A0A9W3NW83</accession>
<organism evidence="1 2">
    <name type="scientific">Bacillus thuringiensis HD-771</name>
    <dbReference type="NCBI Taxonomy" id="1218175"/>
    <lineage>
        <taxon>Bacteria</taxon>
        <taxon>Bacillati</taxon>
        <taxon>Bacillota</taxon>
        <taxon>Bacilli</taxon>
        <taxon>Bacillales</taxon>
        <taxon>Bacillaceae</taxon>
        <taxon>Bacillus</taxon>
        <taxon>Bacillus cereus group</taxon>
    </lineage>
</organism>
<reference evidence="1 2" key="1">
    <citation type="submission" date="2012-08" db="EMBL/GenBank/DDBJ databases">
        <authorList>
            <person name="Doggett N."/>
            <person name="Teshima H."/>
            <person name="Bruce D."/>
            <person name="Detter J.C."/>
            <person name="Johnson S.L."/>
            <person name="Han C."/>
        </authorList>
    </citation>
    <scope>NUCLEOTIDE SEQUENCE [LARGE SCALE GENOMIC DNA]</scope>
    <source>
        <strain evidence="1 2">HD-771</strain>
    </source>
</reference>
<dbReference type="Proteomes" id="UP000005259">
    <property type="component" value="Chromosome"/>
</dbReference>
<protein>
    <submittedName>
        <fullName evidence="1">Uncharacterized protein</fullName>
    </submittedName>
</protein>
<evidence type="ECO:0000313" key="2">
    <source>
        <dbReference type="Proteomes" id="UP000005259"/>
    </source>
</evidence>
<gene>
    <name evidence="1" type="ORF">BTG_05665</name>
</gene>
<proteinExistence type="predicted"/>
<dbReference type="AlphaFoldDB" id="A0A9W3NW83"/>